<protein>
    <submittedName>
        <fullName evidence="1">Uncharacterized protein</fullName>
    </submittedName>
</protein>
<name>A0ACC0N8B4_RHOML</name>
<dbReference type="Proteomes" id="UP001062846">
    <property type="component" value="Chromosome 6"/>
</dbReference>
<sequence length="97" mass="11128">MRLYALSVGVFDLWTLNLPPWGSFNKYYLSTFDKKTKKKTTSLTLSRTPTSPLSLIFFLFPAPRPLHAITTKSMYNRFKILTIESNLDLEPLSSATH</sequence>
<accession>A0ACC0N8B4</accession>
<proteinExistence type="predicted"/>
<organism evidence="1 2">
    <name type="scientific">Rhododendron molle</name>
    <name type="common">Chinese azalea</name>
    <name type="synonym">Azalea mollis</name>
    <dbReference type="NCBI Taxonomy" id="49168"/>
    <lineage>
        <taxon>Eukaryota</taxon>
        <taxon>Viridiplantae</taxon>
        <taxon>Streptophyta</taxon>
        <taxon>Embryophyta</taxon>
        <taxon>Tracheophyta</taxon>
        <taxon>Spermatophyta</taxon>
        <taxon>Magnoliopsida</taxon>
        <taxon>eudicotyledons</taxon>
        <taxon>Gunneridae</taxon>
        <taxon>Pentapetalae</taxon>
        <taxon>asterids</taxon>
        <taxon>Ericales</taxon>
        <taxon>Ericaceae</taxon>
        <taxon>Ericoideae</taxon>
        <taxon>Rhodoreae</taxon>
        <taxon>Rhododendron</taxon>
    </lineage>
</organism>
<reference evidence="1" key="1">
    <citation type="submission" date="2022-02" db="EMBL/GenBank/DDBJ databases">
        <title>Plant Genome Project.</title>
        <authorList>
            <person name="Zhang R.-G."/>
        </authorList>
    </citation>
    <scope>NUCLEOTIDE SEQUENCE</scope>
    <source>
        <strain evidence="1">AT1</strain>
    </source>
</reference>
<gene>
    <name evidence="1" type="ORF">RHMOL_Rhmol06G0024200</name>
</gene>
<evidence type="ECO:0000313" key="1">
    <source>
        <dbReference type="EMBL" id="KAI8549435.1"/>
    </source>
</evidence>
<comment type="caution">
    <text evidence="1">The sequence shown here is derived from an EMBL/GenBank/DDBJ whole genome shotgun (WGS) entry which is preliminary data.</text>
</comment>
<dbReference type="EMBL" id="CM046393">
    <property type="protein sequence ID" value="KAI8549435.1"/>
    <property type="molecule type" value="Genomic_DNA"/>
</dbReference>
<keyword evidence="2" id="KW-1185">Reference proteome</keyword>
<evidence type="ECO:0000313" key="2">
    <source>
        <dbReference type="Proteomes" id="UP001062846"/>
    </source>
</evidence>